<organism evidence="1">
    <name type="scientific">Anguilla anguilla</name>
    <name type="common">European freshwater eel</name>
    <name type="synonym">Muraena anguilla</name>
    <dbReference type="NCBI Taxonomy" id="7936"/>
    <lineage>
        <taxon>Eukaryota</taxon>
        <taxon>Metazoa</taxon>
        <taxon>Chordata</taxon>
        <taxon>Craniata</taxon>
        <taxon>Vertebrata</taxon>
        <taxon>Euteleostomi</taxon>
        <taxon>Actinopterygii</taxon>
        <taxon>Neopterygii</taxon>
        <taxon>Teleostei</taxon>
        <taxon>Anguilliformes</taxon>
        <taxon>Anguillidae</taxon>
        <taxon>Anguilla</taxon>
    </lineage>
</organism>
<proteinExistence type="predicted"/>
<reference evidence="1" key="2">
    <citation type="journal article" date="2015" name="Fish Shellfish Immunol.">
        <title>Early steps in the European eel (Anguilla anguilla)-Vibrio vulnificus interaction in the gills: Role of the RtxA13 toxin.</title>
        <authorList>
            <person name="Callol A."/>
            <person name="Pajuelo D."/>
            <person name="Ebbesson L."/>
            <person name="Teles M."/>
            <person name="MacKenzie S."/>
            <person name="Amaro C."/>
        </authorList>
    </citation>
    <scope>NUCLEOTIDE SEQUENCE</scope>
</reference>
<protein>
    <submittedName>
        <fullName evidence="1">Uncharacterized protein</fullName>
    </submittedName>
</protein>
<name>A0A0E9Q7A4_ANGAN</name>
<evidence type="ECO:0000313" key="1">
    <source>
        <dbReference type="EMBL" id="JAH12402.1"/>
    </source>
</evidence>
<accession>A0A0E9Q7A4</accession>
<reference evidence="1" key="1">
    <citation type="submission" date="2014-11" db="EMBL/GenBank/DDBJ databases">
        <authorList>
            <person name="Amaro Gonzalez C."/>
        </authorList>
    </citation>
    <scope>NUCLEOTIDE SEQUENCE</scope>
</reference>
<dbReference type="EMBL" id="GBXM01096175">
    <property type="protein sequence ID" value="JAH12402.1"/>
    <property type="molecule type" value="Transcribed_RNA"/>
</dbReference>
<sequence length="13" mass="1611">MVLWVEMEHRAPL</sequence>